<evidence type="ECO:0000313" key="2">
    <source>
        <dbReference type="Proteomes" id="UP000077927"/>
    </source>
</evidence>
<dbReference type="AlphaFoldDB" id="A0AAC9BLD1"/>
<dbReference type="EMBL" id="CP012606">
    <property type="protein sequence ID" value="ANH76095.1"/>
    <property type="molecule type" value="Genomic_DNA"/>
</dbReference>
<organism evidence="1 2">
    <name type="scientific">Ralstonia insidiosa</name>
    <dbReference type="NCBI Taxonomy" id="190721"/>
    <lineage>
        <taxon>Bacteria</taxon>
        <taxon>Pseudomonadati</taxon>
        <taxon>Pseudomonadota</taxon>
        <taxon>Betaproteobacteria</taxon>
        <taxon>Burkholderiales</taxon>
        <taxon>Burkholderiaceae</taxon>
        <taxon>Ralstonia</taxon>
    </lineage>
</organism>
<sequence length="55" mass="6352">MNEMYTDVQYTTAHLLGFNKNTLQRVSQLIRVGRHTRRHDNIPVSIQSGTIAIQK</sequence>
<reference evidence="1 2" key="1">
    <citation type="submission" date="2015-09" db="EMBL/GenBank/DDBJ databases">
        <authorList>
            <person name="Xu Y."/>
            <person name="Nagy A."/>
            <person name="Liu N.T."/>
            <person name="Nou X."/>
        </authorList>
    </citation>
    <scope>NUCLEOTIDE SEQUENCE [LARGE SCALE GENOMIC DNA]</scope>
    <source>
        <strain evidence="1 2">FC1138</strain>
    </source>
</reference>
<gene>
    <name evidence="1" type="ORF">ACS15_4729</name>
</gene>
<evidence type="ECO:0000313" key="1">
    <source>
        <dbReference type="EMBL" id="ANH76095.1"/>
    </source>
</evidence>
<dbReference type="KEGG" id="rin:ACS15_4729"/>
<protein>
    <submittedName>
        <fullName evidence="1">Uncharacterized protein</fullName>
    </submittedName>
</protein>
<dbReference type="Proteomes" id="UP000077927">
    <property type="component" value="Chromosome 2"/>
</dbReference>
<name>A0AAC9BLD1_9RALS</name>
<accession>A0AAC9BLD1</accession>
<proteinExistence type="predicted"/>